<protein>
    <submittedName>
        <fullName evidence="2">Uncharacterized protein</fullName>
    </submittedName>
</protein>
<dbReference type="Proteomes" id="UP001472677">
    <property type="component" value="Unassembled WGS sequence"/>
</dbReference>
<reference evidence="2 3" key="1">
    <citation type="journal article" date="2024" name="G3 (Bethesda)">
        <title>Genome assembly of Hibiscus sabdariffa L. provides insights into metabolisms of medicinal natural products.</title>
        <authorList>
            <person name="Kim T."/>
        </authorList>
    </citation>
    <scope>NUCLEOTIDE SEQUENCE [LARGE SCALE GENOMIC DNA]</scope>
    <source>
        <strain evidence="2">TK-2024</strain>
        <tissue evidence="2">Old leaves</tissue>
    </source>
</reference>
<evidence type="ECO:0000313" key="3">
    <source>
        <dbReference type="Proteomes" id="UP001472677"/>
    </source>
</evidence>
<proteinExistence type="predicted"/>
<feature type="compositionally biased region" description="Polar residues" evidence="1">
    <location>
        <begin position="72"/>
        <end position="84"/>
    </location>
</feature>
<feature type="region of interest" description="Disordered" evidence="1">
    <location>
        <begin position="67"/>
        <end position="111"/>
    </location>
</feature>
<evidence type="ECO:0000313" key="2">
    <source>
        <dbReference type="EMBL" id="KAK8506769.1"/>
    </source>
</evidence>
<comment type="caution">
    <text evidence="2">The sequence shown here is derived from an EMBL/GenBank/DDBJ whole genome shotgun (WGS) entry which is preliminary data.</text>
</comment>
<name>A0ABR2BIH7_9ROSI</name>
<dbReference type="EMBL" id="JBBPBM010000114">
    <property type="protein sequence ID" value="KAK8506769.1"/>
    <property type="molecule type" value="Genomic_DNA"/>
</dbReference>
<keyword evidence="3" id="KW-1185">Reference proteome</keyword>
<organism evidence="2 3">
    <name type="scientific">Hibiscus sabdariffa</name>
    <name type="common">roselle</name>
    <dbReference type="NCBI Taxonomy" id="183260"/>
    <lineage>
        <taxon>Eukaryota</taxon>
        <taxon>Viridiplantae</taxon>
        <taxon>Streptophyta</taxon>
        <taxon>Embryophyta</taxon>
        <taxon>Tracheophyta</taxon>
        <taxon>Spermatophyta</taxon>
        <taxon>Magnoliopsida</taxon>
        <taxon>eudicotyledons</taxon>
        <taxon>Gunneridae</taxon>
        <taxon>Pentapetalae</taxon>
        <taxon>rosids</taxon>
        <taxon>malvids</taxon>
        <taxon>Malvales</taxon>
        <taxon>Malvaceae</taxon>
        <taxon>Malvoideae</taxon>
        <taxon>Hibiscus</taxon>
    </lineage>
</organism>
<accession>A0ABR2BIH7</accession>
<sequence length="111" mass="12060">MMIKILRGEVVKAVSQVNPRPFIGARKGFPLKKPSEVKSRHQPIFSDWMLQFSSQLDATQSNAGQDEVGALQGTSVLADSSLPTLSEAEHASSTKNVTSSDPMDGQRSMEQ</sequence>
<gene>
    <name evidence="2" type="ORF">V6N12_002213</name>
</gene>
<evidence type="ECO:0000256" key="1">
    <source>
        <dbReference type="SAM" id="MobiDB-lite"/>
    </source>
</evidence>